<keyword evidence="4" id="KW-0378">Hydrolase</keyword>
<comment type="caution">
    <text evidence="4">The sequence shown here is derived from an EMBL/GenBank/DDBJ whole genome shotgun (WGS) entry which is preliminary data.</text>
</comment>
<evidence type="ECO:0000256" key="2">
    <source>
        <dbReference type="SAM" id="Phobius"/>
    </source>
</evidence>
<feature type="compositionally biased region" description="Polar residues" evidence="1">
    <location>
        <begin position="383"/>
        <end position="407"/>
    </location>
</feature>
<evidence type="ECO:0000259" key="3">
    <source>
        <dbReference type="SMART" id="SM00847"/>
    </source>
</evidence>
<name>A0A699HHL6_TANCI</name>
<dbReference type="GO" id="GO:0004386">
    <property type="term" value="F:helicase activity"/>
    <property type="evidence" value="ECO:0007669"/>
    <property type="project" value="UniProtKB-KW"/>
</dbReference>
<keyword evidence="2" id="KW-1133">Transmembrane helix</keyword>
<dbReference type="Gene3D" id="1.20.120.1080">
    <property type="match status" value="1"/>
</dbReference>
<evidence type="ECO:0000256" key="1">
    <source>
        <dbReference type="SAM" id="MobiDB-lite"/>
    </source>
</evidence>
<keyword evidence="4" id="KW-0347">Helicase</keyword>
<protein>
    <submittedName>
        <fullName evidence="4">Probable pre-mRNA-splicing factor ATP-dependent RNA helicase DEAH4 isoform X1</fullName>
    </submittedName>
</protein>
<keyword evidence="2" id="KW-0472">Membrane</keyword>
<gene>
    <name evidence="4" type="ORF">Tci_380921</name>
</gene>
<dbReference type="PANTHER" id="PTHR34222">
    <property type="entry name" value="GAG_PRE-INTEGRS DOMAIN-CONTAINING PROTEIN"/>
    <property type="match status" value="1"/>
</dbReference>
<reference evidence="4" key="1">
    <citation type="journal article" date="2019" name="Sci. Rep.">
        <title>Draft genome of Tanacetum cinerariifolium, the natural source of mosquito coil.</title>
        <authorList>
            <person name="Yamashiro T."/>
            <person name="Shiraishi A."/>
            <person name="Satake H."/>
            <person name="Nakayama K."/>
        </authorList>
    </citation>
    <scope>NUCLEOTIDE SEQUENCE</scope>
</reference>
<keyword evidence="4" id="KW-0067">ATP-binding</keyword>
<organism evidence="4">
    <name type="scientific">Tanacetum cinerariifolium</name>
    <name type="common">Dalmatian daisy</name>
    <name type="synonym">Chrysanthemum cinerariifolium</name>
    <dbReference type="NCBI Taxonomy" id="118510"/>
    <lineage>
        <taxon>Eukaryota</taxon>
        <taxon>Viridiplantae</taxon>
        <taxon>Streptophyta</taxon>
        <taxon>Embryophyta</taxon>
        <taxon>Tracheophyta</taxon>
        <taxon>Spermatophyta</taxon>
        <taxon>Magnoliopsida</taxon>
        <taxon>eudicotyledons</taxon>
        <taxon>Gunneridae</taxon>
        <taxon>Pentapetalae</taxon>
        <taxon>asterids</taxon>
        <taxon>campanulids</taxon>
        <taxon>Asterales</taxon>
        <taxon>Asteraceae</taxon>
        <taxon>Asteroideae</taxon>
        <taxon>Anthemideae</taxon>
        <taxon>Anthemidinae</taxon>
        <taxon>Tanacetum</taxon>
    </lineage>
</organism>
<feature type="compositionally biased region" description="Low complexity" evidence="1">
    <location>
        <begin position="295"/>
        <end position="319"/>
    </location>
</feature>
<dbReference type="SMART" id="SM00847">
    <property type="entry name" value="HA2"/>
    <property type="match status" value="1"/>
</dbReference>
<feature type="region of interest" description="Disordered" evidence="1">
    <location>
        <begin position="1"/>
        <end position="47"/>
    </location>
</feature>
<proteinExistence type="predicted"/>
<dbReference type="Pfam" id="PF21010">
    <property type="entry name" value="HA2_C"/>
    <property type="match status" value="1"/>
</dbReference>
<evidence type="ECO:0000313" key="4">
    <source>
        <dbReference type="EMBL" id="GEY08947.1"/>
    </source>
</evidence>
<feature type="region of interest" description="Disordered" evidence="1">
    <location>
        <begin position="382"/>
        <end position="419"/>
    </location>
</feature>
<dbReference type="PANTHER" id="PTHR34222:SF89">
    <property type="match status" value="1"/>
</dbReference>
<feature type="transmembrane region" description="Helical" evidence="2">
    <location>
        <begin position="195"/>
        <end position="221"/>
    </location>
</feature>
<sequence length="419" mass="47414">DHETIKTSQDDSDFESTKFPTADSLIRTGLPLNKSRPDPRESQDFPYVTESETYSLGRPETFSNANGTITSIGKTMAELPLEPSLARTLIEANKNDCLPQALTVAAMLSVEGTILPGRSEHTDKKRKQPPLELPDGSGWGTKDAFCKNCEETDVSNNAEVYKRVHPSSVLRTDDEGVFPNYKLEKLNVKILRVSIHMLAVIPLGCYVLLSMITCAWTLVFIHLRIYQHANEIVDLKQSNCSIKIYYHKLKGLWDEMDAIEAPYAYSSAKAYSMLRQEEKQRKTQKQHPNTPIALNTYRNPYSYSYNSSQRNNNPNQPNTRSERRNTFRKGIFCGYCKKKGHSKEECFKLPGYPVGHALHKYLPHSQRTQSNNRPRIVNMVTDEISSSKDPTSSQATSLELTSKSAPNEVNARMDQLQSQ</sequence>
<feature type="region of interest" description="Disordered" evidence="1">
    <location>
        <begin position="117"/>
        <end position="138"/>
    </location>
</feature>
<keyword evidence="4" id="KW-0547">Nucleotide-binding</keyword>
<dbReference type="AlphaFoldDB" id="A0A699HHL6"/>
<keyword evidence="2" id="KW-0812">Transmembrane</keyword>
<feature type="region of interest" description="Disordered" evidence="1">
    <location>
        <begin position="276"/>
        <end position="324"/>
    </location>
</feature>
<dbReference type="EMBL" id="BKCJ010151034">
    <property type="protein sequence ID" value="GEY08947.1"/>
    <property type="molecule type" value="Genomic_DNA"/>
</dbReference>
<accession>A0A699HHL6</accession>
<feature type="domain" description="Helicase-associated" evidence="3">
    <location>
        <begin position="48"/>
        <end position="140"/>
    </location>
</feature>
<dbReference type="InterPro" id="IPR007502">
    <property type="entry name" value="Helicase-assoc_dom"/>
</dbReference>
<feature type="non-terminal residue" evidence="4">
    <location>
        <position position="1"/>
    </location>
</feature>